<protein>
    <submittedName>
        <fullName evidence="1">Uncharacterized protein</fullName>
    </submittedName>
</protein>
<reference evidence="1 2" key="1">
    <citation type="submission" date="2013-06" db="EMBL/GenBank/DDBJ databases">
        <authorList>
            <person name="Weinstock G."/>
            <person name="Sodergren E."/>
            <person name="Lobos E.A."/>
            <person name="Fulton L."/>
            <person name="Fulton R."/>
            <person name="Courtney L."/>
            <person name="Fronick C."/>
            <person name="O'Laughlin M."/>
            <person name="Godfrey J."/>
            <person name="Wilson R.M."/>
            <person name="Miner T."/>
            <person name="Farmer C."/>
            <person name="Delehaunty K."/>
            <person name="Cordes M."/>
            <person name="Minx P."/>
            <person name="Tomlinson C."/>
            <person name="Chen J."/>
            <person name="Wollam A."/>
            <person name="Pepin K.H."/>
            <person name="Bhonagiri V."/>
            <person name="Zhang X."/>
            <person name="Warren W."/>
            <person name="Mitreva M."/>
            <person name="Mardis E.R."/>
            <person name="Wilson R.K."/>
        </authorList>
    </citation>
    <scope>NUCLEOTIDE SEQUENCE [LARGE SCALE GENOMIC DNA]</scope>
    <source>
        <strain evidence="1 2">ATCC 29099</strain>
    </source>
</reference>
<comment type="caution">
    <text evidence="1">The sequence shown here is derived from an EMBL/GenBank/DDBJ whole genome shotgun (WGS) entry which is preliminary data.</text>
</comment>
<dbReference type="PANTHER" id="PTHR42935:SF1">
    <property type="entry name" value="SLR0930 PROTEIN"/>
    <property type="match status" value="1"/>
</dbReference>
<dbReference type="PANTHER" id="PTHR42935">
    <property type="entry name" value="SLR0930 PROTEIN"/>
    <property type="match status" value="1"/>
</dbReference>
<proteinExistence type="predicted"/>
<dbReference type="InterPro" id="IPR027417">
    <property type="entry name" value="P-loop_NTPase"/>
</dbReference>
<dbReference type="Gene3D" id="3.40.50.300">
    <property type="entry name" value="P-loop containing nucleotide triphosphate hydrolases"/>
    <property type="match status" value="1"/>
</dbReference>
<dbReference type="eggNOG" id="COG2607">
    <property type="taxonomic scope" value="Bacteria"/>
</dbReference>
<dbReference type="EMBL" id="AWVJ01000070">
    <property type="protein sequence ID" value="ERK49375.1"/>
    <property type="molecule type" value="Genomic_DNA"/>
</dbReference>
<sequence length="456" mass="52795">MTSCRRNKKEVQSTGGFSMYRDIAKLIMYGDIDEDCILYQMGEIFREFEEGTQSNAVLIRKVYTQIKRLLTVATDFGFDKNLWHNYLAYFLITNENPFSITCEKIGANDGSVNHFARNDFSAIKNLFEYDFSEIEKSLGIDCFTQISNYRAIEKKELMYNKNVSEKVQALSSRMEQARDVEGFFTAVTEFYRDYGVGMFGLNKAFRIQDRTDSKLVFLPINNMDKVMLSDLVGYEIQKKKLVDNTRAFVEGKKANNVLLFGDSGTGKSTSIKAIVNEFYDQGLRMIEIYKHQFKDLSNVIAAVKNRNYKFIIYMDDLSFEEFEIEYKFLKAVIEGGVETKPDNILIYATSNRRHLIRETWSDRNDVQQDEGMHRSDTMQEKLSLVNRFGVTINYSKPSQKEYFDIVIHLAAKSGIKMSEDELKAEANKWELSHGGISGRTAQQFIYYLQGKEDNEK</sequence>
<dbReference type="Proteomes" id="UP000016608">
    <property type="component" value="Unassembled WGS sequence"/>
</dbReference>
<keyword evidence="2" id="KW-1185">Reference proteome</keyword>
<dbReference type="SUPFAM" id="SSF52540">
    <property type="entry name" value="P-loop containing nucleoside triphosphate hydrolases"/>
    <property type="match status" value="1"/>
</dbReference>
<gene>
    <name evidence="1" type="ORF">HMPREF0373_01189</name>
</gene>
<dbReference type="AlphaFoldDB" id="U2PFN8"/>
<dbReference type="HOGENOM" id="CLU_039512_1_1_9"/>
<dbReference type="CDD" id="cd00009">
    <property type="entry name" value="AAA"/>
    <property type="match status" value="1"/>
</dbReference>
<name>U2PFN8_EUBRA</name>
<dbReference type="PATRIC" id="fig|1256908.3.peg.1095"/>
<evidence type="ECO:0000313" key="2">
    <source>
        <dbReference type="Proteomes" id="UP000016608"/>
    </source>
</evidence>
<evidence type="ECO:0000313" key="1">
    <source>
        <dbReference type="EMBL" id="ERK49375.1"/>
    </source>
</evidence>
<accession>U2PFN8</accession>
<dbReference type="InterPro" id="IPR008533">
    <property type="entry name" value="DUF815"/>
</dbReference>
<dbReference type="Pfam" id="PF05673">
    <property type="entry name" value="DUF815"/>
    <property type="match status" value="1"/>
</dbReference>
<organism evidence="1 2">
    <name type="scientific">Eubacterium ramulus ATCC 29099</name>
    <dbReference type="NCBI Taxonomy" id="1256908"/>
    <lineage>
        <taxon>Bacteria</taxon>
        <taxon>Bacillati</taxon>
        <taxon>Bacillota</taxon>
        <taxon>Clostridia</taxon>
        <taxon>Eubacteriales</taxon>
        <taxon>Eubacteriaceae</taxon>
        <taxon>Eubacterium</taxon>
    </lineage>
</organism>